<feature type="compositionally biased region" description="Basic and acidic residues" evidence="1">
    <location>
        <begin position="120"/>
        <end position="132"/>
    </location>
</feature>
<sequence length="289" mass="33194">MLGFDSPSIIRFLEPLTSDVFTARFTNCHFDETVFPSLGTPKSSTDDKRKKAEIFSWNEKSLSHLDPRAPECENEVRRLIHVQAIANKMPNAFNETARVKKSHILAVNVPARIEVPVELTKMDRSGPKDTVPRKRRGRNPESAPDEPIDLSRGKEIPPEVLQNLIQREHIALEVAQTYEKITNPGNTEISMNYCNEIWDRNEIIINDAFALSVAHEIKNDDYEPRSITECRQRQYWPKWEEAIRIELTLQREVFGPITKTPDNIKPVGFNGSLSGNEMRRMRSICPEMV</sequence>
<gene>
    <name evidence="2" type="ORF">CCACVL1_25460</name>
</gene>
<evidence type="ECO:0000313" key="2">
    <source>
        <dbReference type="EMBL" id="OMO58409.1"/>
    </source>
</evidence>
<dbReference type="OrthoDB" id="1722122at2759"/>
<keyword evidence="3" id="KW-1185">Reference proteome</keyword>
<organism evidence="2 3">
    <name type="scientific">Corchorus capsularis</name>
    <name type="common">Jute</name>
    <dbReference type="NCBI Taxonomy" id="210143"/>
    <lineage>
        <taxon>Eukaryota</taxon>
        <taxon>Viridiplantae</taxon>
        <taxon>Streptophyta</taxon>
        <taxon>Embryophyta</taxon>
        <taxon>Tracheophyta</taxon>
        <taxon>Spermatophyta</taxon>
        <taxon>Magnoliopsida</taxon>
        <taxon>eudicotyledons</taxon>
        <taxon>Gunneridae</taxon>
        <taxon>Pentapetalae</taxon>
        <taxon>rosids</taxon>
        <taxon>malvids</taxon>
        <taxon>Malvales</taxon>
        <taxon>Malvaceae</taxon>
        <taxon>Grewioideae</taxon>
        <taxon>Apeibeae</taxon>
        <taxon>Corchorus</taxon>
    </lineage>
</organism>
<reference evidence="2 3" key="1">
    <citation type="submission" date="2013-09" db="EMBL/GenBank/DDBJ databases">
        <title>Corchorus capsularis genome sequencing.</title>
        <authorList>
            <person name="Alam M."/>
            <person name="Haque M.S."/>
            <person name="Islam M.S."/>
            <person name="Emdad E.M."/>
            <person name="Islam M.M."/>
            <person name="Ahmed B."/>
            <person name="Halim A."/>
            <person name="Hossen Q.M.M."/>
            <person name="Hossain M.Z."/>
            <person name="Ahmed R."/>
            <person name="Khan M.M."/>
            <person name="Islam R."/>
            <person name="Rashid M.M."/>
            <person name="Khan S.A."/>
            <person name="Rahman M.S."/>
            <person name="Alam M."/>
        </authorList>
    </citation>
    <scope>NUCLEOTIDE SEQUENCE [LARGE SCALE GENOMIC DNA]</scope>
    <source>
        <strain evidence="3">cv. CVL-1</strain>
        <tissue evidence="2">Whole seedling</tissue>
    </source>
</reference>
<dbReference type="OMA" id="RAPECEN"/>
<protein>
    <submittedName>
        <fullName evidence="2">Uncharacterized protein</fullName>
    </submittedName>
</protein>
<evidence type="ECO:0000313" key="3">
    <source>
        <dbReference type="Proteomes" id="UP000188268"/>
    </source>
</evidence>
<comment type="caution">
    <text evidence="2">The sequence shown here is derived from an EMBL/GenBank/DDBJ whole genome shotgun (WGS) entry which is preliminary data.</text>
</comment>
<accession>A0A1R3GK38</accession>
<dbReference type="EMBL" id="AWWV01014214">
    <property type="protein sequence ID" value="OMO58409.1"/>
    <property type="molecule type" value="Genomic_DNA"/>
</dbReference>
<dbReference type="Gramene" id="OMO58409">
    <property type="protein sequence ID" value="OMO58409"/>
    <property type="gene ID" value="CCACVL1_25460"/>
</dbReference>
<name>A0A1R3GK38_COCAP</name>
<evidence type="ECO:0000256" key="1">
    <source>
        <dbReference type="SAM" id="MobiDB-lite"/>
    </source>
</evidence>
<feature type="region of interest" description="Disordered" evidence="1">
    <location>
        <begin position="120"/>
        <end position="153"/>
    </location>
</feature>
<dbReference type="Proteomes" id="UP000188268">
    <property type="component" value="Unassembled WGS sequence"/>
</dbReference>
<proteinExistence type="predicted"/>
<dbReference type="AlphaFoldDB" id="A0A1R3GK38"/>